<comment type="caution">
    <text evidence="1">The sequence shown here is derived from an EMBL/GenBank/DDBJ whole genome shotgun (WGS) entry which is preliminary data.</text>
</comment>
<dbReference type="Proteomes" id="UP000807342">
    <property type="component" value="Unassembled WGS sequence"/>
</dbReference>
<protein>
    <submittedName>
        <fullName evidence="1">Uncharacterized protein</fullName>
    </submittedName>
</protein>
<gene>
    <name evidence="1" type="ORF">P691DRAFT_801254</name>
</gene>
<accession>A0A9P5WXQ0</accession>
<sequence>MGNSPSTIQIYDDEIDPSMQQKILDSGGQQLESTLSQEKVVKNITAVTDGGTDFKAIRAKSNDSIDGTMRLTATAMFPAFFGYSFGANPPNAINAPTFIESFCSISTPVRGQIIPYLGSEVFSQLGVPMWVELQVTADLVEATTKLVSDSEDPLWGFVQISQAYDSSVGDQGDWRLDALILYADGALTMDGLRAGFSMIYFMAAFYQVQSDSKEIRDSSRRDAFSSAARLPAGGSTPTNDAQLTDTLKINATTSFQNAFGFSYTSVPPDSWLAQGVASAYLRSNTQLMYLPVQNPGVDYMRTVVEQGLFGYGLHIYTATIEQAIDDLTSDCLGILSGSTQSSWVTNTVDRLYQSTDPTQNPIHQKSIVMSWQQYKTNSNGVTIPVIYIFVQALLQVLCDKIRVELQASFLFISFKPPGNNDLLSLRALLMEYTGVEFQSSFSFAYNGQDSNPPDRSPGGAVKGLDGVLQAKVYPAGTAEVEQWLNQELLEKDSLTFPAFANNPIWEKIRDDVIEFTKTSTSSDWYSANNSAVYQHPSGGTNIKQYSQYVYTVGELVVDGVKVTRVFVCYVGVYCGTLKTS</sequence>
<dbReference type="AlphaFoldDB" id="A0A9P5WXQ0"/>
<reference evidence="1" key="1">
    <citation type="submission" date="2020-11" db="EMBL/GenBank/DDBJ databases">
        <authorList>
            <consortium name="DOE Joint Genome Institute"/>
            <person name="Ahrendt S."/>
            <person name="Riley R."/>
            <person name="Andreopoulos W."/>
            <person name="Labutti K."/>
            <person name="Pangilinan J."/>
            <person name="Ruiz-Duenas F.J."/>
            <person name="Barrasa J.M."/>
            <person name="Sanchez-Garcia M."/>
            <person name="Camarero S."/>
            <person name="Miyauchi S."/>
            <person name="Serrano A."/>
            <person name="Linde D."/>
            <person name="Babiker R."/>
            <person name="Drula E."/>
            <person name="Ayuso-Fernandez I."/>
            <person name="Pacheco R."/>
            <person name="Padilla G."/>
            <person name="Ferreira P."/>
            <person name="Barriuso J."/>
            <person name="Kellner H."/>
            <person name="Castanera R."/>
            <person name="Alfaro M."/>
            <person name="Ramirez L."/>
            <person name="Pisabarro A.G."/>
            <person name="Kuo A."/>
            <person name="Tritt A."/>
            <person name="Lipzen A."/>
            <person name="He G."/>
            <person name="Yan M."/>
            <person name="Ng V."/>
            <person name="Cullen D."/>
            <person name="Martin F."/>
            <person name="Rosso M.-N."/>
            <person name="Henrissat B."/>
            <person name="Hibbett D."/>
            <person name="Martinez A.T."/>
            <person name="Grigoriev I.V."/>
        </authorList>
    </citation>
    <scope>NUCLEOTIDE SEQUENCE</scope>
    <source>
        <strain evidence="1">MF-IS2</strain>
    </source>
</reference>
<name>A0A9P5WXQ0_9AGAR</name>
<evidence type="ECO:0000313" key="2">
    <source>
        <dbReference type="Proteomes" id="UP000807342"/>
    </source>
</evidence>
<keyword evidence="2" id="KW-1185">Reference proteome</keyword>
<dbReference type="EMBL" id="MU152254">
    <property type="protein sequence ID" value="KAF9440803.1"/>
    <property type="molecule type" value="Genomic_DNA"/>
</dbReference>
<proteinExistence type="predicted"/>
<evidence type="ECO:0000313" key="1">
    <source>
        <dbReference type="EMBL" id="KAF9440803.1"/>
    </source>
</evidence>
<organism evidence="1 2">
    <name type="scientific">Macrolepiota fuliginosa MF-IS2</name>
    <dbReference type="NCBI Taxonomy" id="1400762"/>
    <lineage>
        <taxon>Eukaryota</taxon>
        <taxon>Fungi</taxon>
        <taxon>Dikarya</taxon>
        <taxon>Basidiomycota</taxon>
        <taxon>Agaricomycotina</taxon>
        <taxon>Agaricomycetes</taxon>
        <taxon>Agaricomycetidae</taxon>
        <taxon>Agaricales</taxon>
        <taxon>Agaricineae</taxon>
        <taxon>Agaricaceae</taxon>
        <taxon>Macrolepiota</taxon>
    </lineage>
</organism>